<dbReference type="Proteomes" id="UP000276133">
    <property type="component" value="Unassembled WGS sequence"/>
</dbReference>
<evidence type="ECO:0000313" key="2">
    <source>
        <dbReference type="Proteomes" id="UP000276133"/>
    </source>
</evidence>
<protein>
    <submittedName>
        <fullName evidence="1">Uncharacterized protein</fullName>
    </submittedName>
</protein>
<keyword evidence="2" id="KW-1185">Reference proteome</keyword>
<accession>A0A3M7RYL8</accession>
<sequence>MCICWRTLSEIFIPFGFKFLILNSSSQINELKLNVSKNKYELNIKNNKNKRYGKQAWGGGLLGGRLW</sequence>
<gene>
    <name evidence="1" type="ORF">BpHYR1_027517</name>
</gene>
<dbReference type="AlphaFoldDB" id="A0A3M7RYL8"/>
<organism evidence="1 2">
    <name type="scientific">Brachionus plicatilis</name>
    <name type="common">Marine rotifer</name>
    <name type="synonym">Brachionus muelleri</name>
    <dbReference type="NCBI Taxonomy" id="10195"/>
    <lineage>
        <taxon>Eukaryota</taxon>
        <taxon>Metazoa</taxon>
        <taxon>Spiralia</taxon>
        <taxon>Gnathifera</taxon>
        <taxon>Rotifera</taxon>
        <taxon>Eurotatoria</taxon>
        <taxon>Monogononta</taxon>
        <taxon>Pseudotrocha</taxon>
        <taxon>Ploima</taxon>
        <taxon>Brachionidae</taxon>
        <taxon>Brachionus</taxon>
    </lineage>
</organism>
<comment type="caution">
    <text evidence="1">The sequence shown here is derived from an EMBL/GenBank/DDBJ whole genome shotgun (WGS) entry which is preliminary data.</text>
</comment>
<proteinExistence type="predicted"/>
<reference evidence="1 2" key="1">
    <citation type="journal article" date="2018" name="Sci. Rep.">
        <title>Genomic signatures of local adaptation to the degree of environmental predictability in rotifers.</title>
        <authorList>
            <person name="Franch-Gras L."/>
            <person name="Hahn C."/>
            <person name="Garcia-Roger E.M."/>
            <person name="Carmona M.J."/>
            <person name="Serra M."/>
            <person name="Gomez A."/>
        </authorList>
    </citation>
    <scope>NUCLEOTIDE SEQUENCE [LARGE SCALE GENOMIC DNA]</scope>
    <source>
        <strain evidence="1">HYR1</strain>
    </source>
</reference>
<evidence type="ECO:0000313" key="1">
    <source>
        <dbReference type="EMBL" id="RNA28616.1"/>
    </source>
</evidence>
<name>A0A3M7RYL8_BRAPC</name>
<dbReference type="EMBL" id="REGN01002362">
    <property type="protein sequence ID" value="RNA28616.1"/>
    <property type="molecule type" value="Genomic_DNA"/>
</dbReference>